<organism evidence="2 3">
    <name type="scientific">Mytilus coruscus</name>
    <name type="common">Sea mussel</name>
    <dbReference type="NCBI Taxonomy" id="42192"/>
    <lineage>
        <taxon>Eukaryota</taxon>
        <taxon>Metazoa</taxon>
        <taxon>Spiralia</taxon>
        <taxon>Lophotrochozoa</taxon>
        <taxon>Mollusca</taxon>
        <taxon>Bivalvia</taxon>
        <taxon>Autobranchia</taxon>
        <taxon>Pteriomorphia</taxon>
        <taxon>Mytilida</taxon>
        <taxon>Mytiloidea</taxon>
        <taxon>Mytilidae</taxon>
        <taxon>Mytilinae</taxon>
        <taxon>Mytilus</taxon>
    </lineage>
</organism>
<gene>
    <name evidence="2" type="ORF">MCOR_46272</name>
</gene>
<dbReference type="EMBL" id="CACVKT020008134">
    <property type="protein sequence ID" value="CAC5413378.1"/>
    <property type="molecule type" value="Genomic_DNA"/>
</dbReference>
<accession>A0A6J8E036</accession>
<proteinExistence type="predicted"/>
<feature type="compositionally biased region" description="Low complexity" evidence="1">
    <location>
        <begin position="169"/>
        <end position="178"/>
    </location>
</feature>
<name>A0A6J8E036_MYTCO</name>
<evidence type="ECO:0000313" key="2">
    <source>
        <dbReference type="EMBL" id="CAC5413378.1"/>
    </source>
</evidence>
<dbReference type="OrthoDB" id="6148233at2759"/>
<feature type="region of interest" description="Disordered" evidence="1">
    <location>
        <begin position="120"/>
        <end position="148"/>
    </location>
</feature>
<protein>
    <submittedName>
        <fullName evidence="2">Uncharacterized protein</fullName>
    </submittedName>
</protein>
<dbReference type="Proteomes" id="UP000507470">
    <property type="component" value="Unassembled WGS sequence"/>
</dbReference>
<feature type="region of interest" description="Disordered" evidence="1">
    <location>
        <begin position="169"/>
        <end position="212"/>
    </location>
</feature>
<feature type="compositionally biased region" description="Polar residues" evidence="1">
    <location>
        <begin position="191"/>
        <end position="209"/>
    </location>
</feature>
<dbReference type="AlphaFoldDB" id="A0A6J8E036"/>
<sequence>MFLKPSDIFYTQDSISNYFGKSTSHSDTHIGDTLDELINGTADVTSIPRIRVFCLNGKWFTPDNRRLWVFRKAEKHGILHSIPVYEISICEVDPDKFTSCNEGSSVSVRGNAGGKAWRRISKKRSKNQYQTHYSESLNGTNSDNYPETTIHSGSADYTYLAPTYNFSAPTRRSSSSLSDHSRSERPYHYTESLNGTNSDNYPETSINSGSTDYTYPAPTYTYSTPTRRSSSSLSGLCLDIRLRQPMVTHRYLWVPMV</sequence>
<evidence type="ECO:0000256" key="1">
    <source>
        <dbReference type="SAM" id="MobiDB-lite"/>
    </source>
</evidence>
<dbReference type="PANTHER" id="PTHR35378">
    <property type="entry name" value="UNNAMED PRODUCT"/>
    <property type="match status" value="1"/>
</dbReference>
<dbReference type="PANTHER" id="PTHR35378:SF1">
    <property type="entry name" value="C2H2-TYPE DOMAIN-CONTAINING PROTEIN"/>
    <property type="match status" value="1"/>
</dbReference>
<keyword evidence="3" id="KW-1185">Reference proteome</keyword>
<feature type="compositionally biased region" description="Polar residues" evidence="1">
    <location>
        <begin position="127"/>
        <end position="148"/>
    </location>
</feature>
<feature type="compositionally biased region" description="Basic and acidic residues" evidence="1">
    <location>
        <begin position="179"/>
        <end position="188"/>
    </location>
</feature>
<reference evidence="2 3" key="1">
    <citation type="submission" date="2020-06" db="EMBL/GenBank/DDBJ databases">
        <authorList>
            <person name="Li R."/>
            <person name="Bekaert M."/>
        </authorList>
    </citation>
    <scope>NUCLEOTIDE SEQUENCE [LARGE SCALE GENOMIC DNA]</scope>
    <source>
        <strain evidence="3">wild</strain>
    </source>
</reference>
<evidence type="ECO:0000313" key="3">
    <source>
        <dbReference type="Proteomes" id="UP000507470"/>
    </source>
</evidence>